<keyword evidence="2" id="KW-0378">Hydrolase</keyword>
<dbReference type="InterPro" id="IPR000639">
    <property type="entry name" value="Epox_hydrolase-like"/>
</dbReference>
<dbReference type="PANTHER" id="PTHR43798">
    <property type="entry name" value="MONOACYLGLYCEROL LIPASE"/>
    <property type="match status" value="1"/>
</dbReference>
<reference evidence="2" key="1">
    <citation type="submission" date="2021-03" db="EMBL/GenBank/DDBJ databases">
        <title>Bacillus suaedae sp. nov., isolated from Suaeda aralocaspica.</title>
        <authorList>
            <person name="Lei R.F.R."/>
        </authorList>
    </citation>
    <scope>NUCLEOTIDE SEQUENCE</scope>
    <source>
        <strain evidence="2">YZJH907-2</strain>
    </source>
</reference>
<dbReference type="GO" id="GO:0016020">
    <property type="term" value="C:membrane"/>
    <property type="evidence" value="ECO:0007669"/>
    <property type="project" value="TreeGrafter"/>
</dbReference>
<dbReference type="InterPro" id="IPR050266">
    <property type="entry name" value="AB_hydrolase_sf"/>
</dbReference>
<dbReference type="GO" id="GO:0046464">
    <property type="term" value="P:acylglycerol catabolic process"/>
    <property type="evidence" value="ECO:0007669"/>
    <property type="project" value="TreeGrafter"/>
</dbReference>
<dbReference type="EMBL" id="JAGKSQ010000011">
    <property type="protein sequence ID" value="MBP3953198.1"/>
    <property type="molecule type" value="Genomic_DNA"/>
</dbReference>
<gene>
    <name evidence="2" type="ORF">J7W16_18910</name>
</gene>
<dbReference type="GO" id="GO:0047372">
    <property type="term" value="F:monoacylglycerol lipase activity"/>
    <property type="evidence" value="ECO:0007669"/>
    <property type="project" value="TreeGrafter"/>
</dbReference>
<dbReference type="Gene3D" id="3.40.50.1820">
    <property type="entry name" value="alpha/beta hydrolase"/>
    <property type="match status" value="1"/>
</dbReference>
<organism evidence="2 3">
    <name type="scientific">Halalkalibacter suaedae</name>
    <dbReference type="NCBI Taxonomy" id="2822140"/>
    <lineage>
        <taxon>Bacteria</taxon>
        <taxon>Bacillati</taxon>
        <taxon>Bacillota</taxon>
        <taxon>Bacilli</taxon>
        <taxon>Bacillales</taxon>
        <taxon>Bacillaceae</taxon>
        <taxon>Halalkalibacter</taxon>
    </lineage>
</organism>
<comment type="caution">
    <text evidence="2">The sequence shown here is derived from an EMBL/GenBank/DDBJ whole genome shotgun (WGS) entry which is preliminary data.</text>
</comment>
<evidence type="ECO:0000259" key="1">
    <source>
        <dbReference type="Pfam" id="PF00561"/>
    </source>
</evidence>
<dbReference type="SUPFAM" id="SSF53474">
    <property type="entry name" value="alpha/beta-Hydrolases"/>
    <property type="match status" value="1"/>
</dbReference>
<dbReference type="InterPro" id="IPR000073">
    <property type="entry name" value="AB_hydrolase_1"/>
</dbReference>
<dbReference type="AlphaFoldDB" id="A0A940WWX5"/>
<dbReference type="PANTHER" id="PTHR43798:SF33">
    <property type="entry name" value="HYDROLASE, PUTATIVE (AFU_ORTHOLOGUE AFUA_2G14860)-RELATED"/>
    <property type="match status" value="1"/>
</dbReference>
<keyword evidence="3" id="KW-1185">Reference proteome</keyword>
<dbReference type="PRINTS" id="PR00111">
    <property type="entry name" value="ABHYDROLASE"/>
</dbReference>
<evidence type="ECO:0000313" key="3">
    <source>
        <dbReference type="Proteomes" id="UP000678228"/>
    </source>
</evidence>
<accession>A0A940WWX5</accession>
<dbReference type="Pfam" id="PF00561">
    <property type="entry name" value="Abhydrolase_1"/>
    <property type="match status" value="1"/>
</dbReference>
<dbReference type="PRINTS" id="PR00412">
    <property type="entry name" value="EPOXHYDRLASE"/>
</dbReference>
<protein>
    <submittedName>
        <fullName evidence="2">Alpha/beta hydrolase</fullName>
    </submittedName>
</protein>
<feature type="domain" description="AB hydrolase-1" evidence="1">
    <location>
        <begin position="26"/>
        <end position="258"/>
    </location>
</feature>
<proteinExistence type="predicted"/>
<dbReference type="Proteomes" id="UP000678228">
    <property type="component" value="Unassembled WGS sequence"/>
</dbReference>
<sequence length="274" mass="30812">MEMIEKEIQVGKHKMFYRTAGSGTETILLMHGIPTNSFLWIHVIPKLAEQYTVIAPDMIGYGKSARSTREDLSLPMQAQHAVALLDGLGIQNKVHVVGHDLGGGVAQILAVNYPARIGSFMVIDGVTFSNWPLPKVVALRYPPAPEFEPSLYFIEKMLREGLFNQQLLTPQLLEAFLAPFNHPTGPKELQEASFALDHHQTEDLVPKLKQLQIPATFLYGQYDRYLPAYWGLRLQETVPNSSFRILPECSHYSMIDNPLLVTQEIMNHMGTLTS</sequence>
<dbReference type="InterPro" id="IPR029058">
    <property type="entry name" value="AB_hydrolase_fold"/>
</dbReference>
<dbReference type="RefSeq" id="WP_210599058.1">
    <property type="nucleotide sequence ID" value="NZ_JAGKSQ010000011.1"/>
</dbReference>
<name>A0A940WWX5_9BACI</name>
<evidence type="ECO:0000313" key="2">
    <source>
        <dbReference type="EMBL" id="MBP3953198.1"/>
    </source>
</evidence>